<organism evidence="5 6">
    <name type="scientific">Enterococcus durans</name>
    <dbReference type="NCBI Taxonomy" id="53345"/>
    <lineage>
        <taxon>Bacteria</taxon>
        <taxon>Bacillati</taxon>
        <taxon>Bacillota</taxon>
        <taxon>Bacilli</taxon>
        <taxon>Lactobacillales</taxon>
        <taxon>Enterococcaceae</taxon>
        <taxon>Enterococcus</taxon>
    </lineage>
</organism>
<comment type="similarity">
    <text evidence="3">Belongs to the acetyltransferase family. RimJ subfamily.</text>
</comment>
<evidence type="ECO:0000256" key="3">
    <source>
        <dbReference type="ARBA" id="ARBA00038502"/>
    </source>
</evidence>
<dbReference type="PANTHER" id="PTHR43792">
    <property type="entry name" value="GNAT FAMILY, PUTATIVE (AFU_ORTHOLOGUE AFUA_3G00765)-RELATED-RELATED"/>
    <property type="match status" value="1"/>
</dbReference>
<sequence>MELLIDRNLIFAQHQRIETERLILRPVTLKDTEDMYEYGKDEETTYYVFPTYQTIDDAKQGIANVFMAAPLGKYGIELKSNHKMIGTIDLRVNEIQDNAELGYASNKAYWGNGYMPEAARALLTLGFEELALVRIFAQHDVENPKSGRVMEKIGMKKEGIIPDARHWKGKIASTVLRGITKKEWQEQQRKKTS</sequence>
<dbReference type="Gene3D" id="3.40.630.30">
    <property type="match status" value="1"/>
</dbReference>
<reference evidence="5 6" key="1">
    <citation type="submission" date="2015-06" db="EMBL/GenBank/DDBJ databases">
        <title>The Genome Sequence of Enterococcus durans 4EA1.</title>
        <authorList>
            <consortium name="The Broad Institute Genomics Platform"/>
            <consortium name="The Broad Institute Genome Sequencing Center for Infectious Disease"/>
            <person name="Earl A.M."/>
            <person name="Van Tyne D."/>
            <person name="Lebreton F."/>
            <person name="Saavedra J.T."/>
            <person name="Gilmore M.S."/>
            <person name="Manson Mcguire A."/>
            <person name="Clock S."/>
            <person name="Crupain M."/>
            <person name="Rangan U."/>
            <person name="Young S."/>
            <person name="Abouelleil A."/>
            <person name="Cao P."/>
            <person name="Chapman S.B."/>
            <person name="Griggs A."/>
            <person name="Priest M."/>
            <person name="Shea T."/>
            <person name="Wortman J."/>
            <person name="Nusbaum C."/>
            <person name="Birren B."/>
        </authorList>
    </citation>
    <scope>NUCLEOTIDE SEQUENCE [LARGE SCALE GENOMIC DNA]</scope>
    <source>
        <strain evidence="5 6">4EA1</strain>
    </source>
</reference>
<dbReference type="Proteomes" id="UP000252797">
    <property type="component" value="Unassembled WGS sequence"/>
</dbReference>
<dbReference type="InterPro" id="IPR000182">
    <property type="entry name" value="GNAT_dom"/>
</dbReference>
<keyword evidence="2" id="KW-0012">Acyltransferase</keyword>
<evidence type="ECO:0000256" key="1">
    <source>
        <dbReference type="ARBA" id="ARBA00022679"/>
    </source>
</evidence>
<proteinExistence type="inferred from homology"/>
<evidence type="ECO:0000256" key="2">
    <source>
        <dbReference type="ARBA" id="ARBA00023315"/>
    </source>
</evidence>
<protein>
    <submittedName>
        <fullName evidence="5">Acetyltransferase</fullName>
    </submittedName>
</protein>
<dbReference type="InterPro" id="IPR016181">
    <property type="entry name" value="Acyl_CoA_acyltransferase"/>
</dbReference>
<dbReference type="GO" id="GO:0005737">
    <property type="term" value="C:cytoplasm"/>
    <property type="evidence" value="ECO:0007669"/>
    <property type="project" value="TreeGrafter"/>
</dbReference>
<evidence type="ECO:0000259" key="4">
    <source>
        <dbReference type="PROSITE" id="PS51186"/>
    </source>
</evidence>
<dbReference type="InterPro" id="IPR051531">
    <property type="entry name" value="N-acetyltransferase"/>
</dbReference>
<evidence type="ECO:0000313" key="5">
    <source>
        <dbReference type="EMBL" id="RCA12002.1"/>
    </source>
</evidence>
<evidence type="ECO:0000313" key="6">
    <source>
        <dbReference type="Proteomes" id="UP000252797"/>
    </source>
</evidence>
<dbReference type="AlphaFoldDB" id="A0A367CI41"/>
<name>A0A367CI41_9ENTE</name>
<dbReference type="EMBL" id="LEPB01000001">
    <property type="protein sequence ID" value="RCA12002.1"/>
    <property type="molecule type" value="Genomic_DNA"/>
</dbReference>
<dbReference type="PROSITE" id="PS51186">
    <property type="entry name" value="GNAT"/>
    <property type="match status" value="1"/>
</dbReference>
<dbReference type="SUPFAM" id="SSF55729">
    <property type="entry name" value="Acyl-CoA N-acyltransferases (Nat)"/>
    <property type="match status" value="1"/>
</dbReference>
<dbReference type="Pfam" id="PF13302">
    <property type="entry name" value="Acetyltransf_3"/>
    <property type="match status" value="1"/>
</dbReference>
<dbReference type="STRING" id="53345.LIU_00750"/>
<comment type="caution">
    <text evidence="5">The sequence shown here is derived from an EMBL/GenBank/DDBJ whole genome shotgun (WGS) entry which is preliminary data.</text>
</comment>
<dbReference type="PANTHER" id="PTHR43792:SF8">
    <property type="entry name" value="[RIBOSOMAL PROTEIN US5]-ALANINE N-ACETYLTRANSFERASE"/>
    <property type="match status" value="1"/>
</dbReference>
<gene>
    <name evidence="5" type="ORF">EA71_00206</name>
</gene>
<feature type="domain" description="N-acetyltransferase" evidence="4">
    <location>
        <begin position="22"/>
        <end position="182"/>
    </location>
</feature>
<dbReference type="RefSeq" id="WP_113845129.1">
    <property type="nucleotide sequence ID" value="NZ_LEPB01000001.1"/>
</dbReference>
<accession>A0A367CI41</accession>
<keyword evidence="1 5" id="KW-0808">Transferase</keyword>
<dbReference type="GO" id="GO:0008999">
    <property type="term" value="F:protein-N-terminal-alanine acetyltransferase activity"/>
    <property type="evidence" value="ECO:0007669"/>
    <property type="project" value="TreeGrafter"/>
</dbReference>